<keyword evidence="2" id="KW-0479">Metal-binding</keyword>
<gene>
    <name evidence="6" type="ORF">SAMN03080594_11184</name>
</gene>
<dbReference type="SUPFAM" id="SSF53649">
    <property type="entry name" value="Alkaline phosphatase-like"/>
    <property type="match status" value="1"/>
</dbReference>
<sequence length="598" mass="67722">MRNILVKCMALAILGIPLACKEKAKPESTSNTQHNHKPNIVLILADDQGWGDLGITGNTNLATPNIDAIAKNGVMFDHFYVSPVCSPTRAELLTGRYFPRVGVYSTSSGGERLNLDETTIAEVFREAGYATAAYGKWHNGMQPPYHPNARGFDDFYGFCSGHWGNYFSPMLEHNGEIVKGDGFIIDDLTNKGLEFMDKKQEQPFFLYLPFNTPHSPMQVPHEFWHKFKDKELALKYHGEEEENENFTRAALAMVENIDYNVGRVFNKLRDLQLEENTLVIYLSDNGPNGWRWNAGMRGKKGSTDEGGVRSPLAMQWKNKLPKGKRISQIASSIDLLPTLTDLAQIELNPQKPLDGKSLKPLLMEDNASWDDRVVYNHWNSGTSIRTQKYRLDSEDRLYDMEKDGGQTTDLSGKQPQLADSLKRLKSDWLQEVMPKSKETEDRPFTLGHPDYIYTQIPARDGFAHGNIERSNRHPNDTFFTNWKSTKDSISWDVEVLADGEFEVELYYTAKEKDLGSQFELSLGESSLKATITKAHDPPLVGAERDRDPRIESYTKDFIPMDLGKISLKKGRGNLVLKALKIPGEEVMDMSLLLFKRVN</sequence>
<dbReference type="AlphaFoldDB" id="A0A1M5GIY9"/>
<dbReference type="GO" id="GO:0004065">
    <property type="term" value="F:arylsulfatase activity"/>
    <property type="evidence" value="ECO:0007669"/>
    <property type="project" value="TreeGrafter"/>
</dbReference>
<evidence type="ECO:0000256" key="2">
    <source>
        <dbReference type="ARBA" id="ARBA00022723"/>
    </source>
</evidence>
<proteinExistence type="inferred from homology"/>
<dbReference type="PANTHER" id="PTHR42693:SF53">
    <property type="entry name" value="ENDO-4-O-SULFATASE"/>
    <property type="match status" value="1"/>
</dbReference>
<reference evidence="7" key="1">
    <citation type="submission" date="2016-11" db="EMBL/GenBank/DDBJ databases">
        <authorList>
            <person name="Varghese N."/>
            <person name="Submissions S."/>
        </authorList>
    </citation>
    <scope>NUCLEOTIDE SEQUENCE [LARGE SCALE GENOMIC DNA]</scope>
    <source>
        <strain evidence="7">DSM 17539</strain>
    </source>
</reference>
<keyword evidence="4" id="KW-0106">Calcium</keyword>
<dbReference type="Gene3D" id="3.40.720.10">
    <property type="entry name" value="Alkaline Phosphatase, subunit A"/>
    <property type="match status" value="1"/>
</dbReference>
<evidence type="ECO:0000313" key="6">
    <source>
        <dbReference type="EMBL" id="SHG03679.1"/>
    </source>
</evidence>
<accession>A0A1M5GIY9</accession>
<comment type="similarity">
    <text evidence="1">Belongs to the sulfatase family.</text>
</comment>
<name>A0A1M5GIY9_9FLAO</name>
<dbReference type="InterPro" id="IPR050738">
    <property type="entry name" value="Sulfatase"/>
</dbReference>
<keyword evidence="7" id="KW-1185">Reference proteome</keyword>
<dbReference type="OrthoDB" id="756520at2"/>
<dbReference type="PANTHER" id="PTHR42693">
    <property type="entry name" value="ARYLSULFATASE FAMILY MEMBER"/>
    <property type="match status" value="1"/>
</dbReference>
<dbReference type="GO" id="GO:0046872">
    <property type="term" value="F:metal ion binding"/>
    <property type="evidence" value="ECO:0007669"/>
    <property type="project" value="UniProtKB-KW"/>
</dbReference>
<protein>
    <submittedName>
        <fullName evidence="6">Arylsulfatase A</fullName>
    </submittedName>
</protein>
<dbReference type="InterPro" id="IPR017850">
    <property type="entry name" value="Alkaline_phosphatase_core_sf"/>
</dbReference>
<dbReference type="CDD" id="cd16146">
    <property type="entry name" value="ARS_like"/>
    <property type="match status" value="1"/>
</dbReference>
<feature type="domain" description="Sulfatase N-terminal" evidence="5">
    <location>
        <begin position="38"/>
        <end position="345"/>
    </location>
</feature>
<evidence type="ECO:0000259" key="5">
    <source>
        <dbReference type="Pfam" id="PF00884"/>
    </source>
</evidence>
<evidence type="ECO:0000256" key="3">
    <source>
        <dbReference type="ARBA" id="ARBA00022801"/>
    </source>
</evidence>
<dbReference type="InterPro" id="IPR000917">
    <property type="entry name" value="Sulfatase_N"/>
</dbReference>
<dbReference type="InterPro" id="IPR024607">
    <property type="entry name" value="Sulfatase_CS"/>
</dbReference>
<evidence type="ECO:0000256" key="4">
    <source>
        <dbReference type="ARBA" id="ARBA00022837"/>
    </source>
</evidence>
<keyword evidence="3" id="KW-0378">Hydrolase</keyword>
<dbReference type="EMBL" id="FQUX01000011">
    <property type="protein sequence ID" value="SHG03679.1"/>
    <property type="molecule type" value="Genomic_DNA"/>
</dbReference>
<dbReference type="Pfam" id="PF00884">
    <property type="entry name" value="Sulfatase"/>
    <property type="match status" value="1"/>
</dbReference>
<dbReference type="Proteomes" id="UP000184406">
    <property type="component" value="Unassembled WGS sequence"/>
</dbReference>
<organism evidence="6 7">
    <name type="scientific">Arenibacter palladensis</name>
    <dbReference type="NCBI Taxonomy" id="237373"/>
    <lineage>
        <taxon>Bacteria</taxon>
        <taxon>Pseudomonadati</taxon>
        <taxon>Bacteroidota</taxon>
        <taxon>Flavobacteriia</taxon>
        <taxon>Flavobacteriales</taxon>
        <taxon>Flavobacteriaceae</taxon>
        <taxon>Arenibacter</taxon>
    </lineage>
</organism>
<evidence type="ECO:0000313" key="7">
    <source>
        <dbReference type="Proteomes" id="UP000184406"/>
    </source>
</evidence>
<dbReference type="PROSITE" id="PS00523">
    <property type="entry name" value="SULFATASE_1"/>
    <property type="match status" value="1"/>
</dbReference>
<evidence type="ECO:0000256" key="1">
    <source>
        <dbReference type="ARBA" id="ARBA00008779"/>
    </source>
</evidence>
<dbReference type="RefSeq" id="WP_072865223.1">
    <property type="nucleotide sequence ID" value="NZ_FQUX01000011.1"/>
</dbReference>